<evidence type="ECO:0000313" key="2">
    <source>
        <dbReference type="Proteomes" id="UP000237271"/>
    </source>
</evidence>
<dbReference type="OrthoDB" id="101778at2759"/>
<dbReference type="EMBL" id="NCKW01015658">
    <property type="protein sequence ID" value="POM62107.1"/>
    <property type="molecule type" value="Genomic_DNA"/>
</dbReference>
<accession>A0A2P4X981</accession>
<evidence type="ECO:0000313" key="1">
    <source>
        <dbReference type="EMBL" id="POM62107.1"/>
    </source>
</evidence>
<comment type="caution">
    <text evidence="1">The sequence shown here is derived from an EMBL/GenBank/DDBJ whole genome shotgun (WGS) entry which is preliminary data.</text>
</comment>
<keyword evidence="2" id="KW-1185">Reference proteome</keyword>
<name>A0A2P4X981_9STRA</name>
<gene>
    <name evidence="1" type="ORF">PHPALM_28773</name>
</gene>
<reference evidence="1 2" key="1">
    <citation type="journal article" date="2017" name="Genome Biol. Evol.">
        <title>Phytophthora megakarya and P. palmivora, closely related causal agents of cacao black pod rot, underwent increases in genome sizes and gene numbers by different mechanisms.</title>
        <authorList>
            <person name="Ali S.S."/>
            <person name="Shao J."/>
            <person name="Lary D.J."/>
            <person name="Kronmiller B."/>
            <person name="Shen D."/>
            <person name="Strem M.D."/>
            <person name="Amoako-Attah I."/>
            <person name="Akrofi A.Y."/>
            <person name="Begoude B.A."/>
            <person name="Ten Hoopen G.M."/>
            <person name="Coulibaly K."/>
            <person name="Kebe B.I."/>
            <person name="Melnick R.L."/>
            <person name="Guiltinan M.J."/>
            <person name="Tyler B.M."/>
            <person name="Meinhardt L.W."/>
            <person name="Bailey B.A."/>
        </authorList>
    </citation>
    <scope>NUCLEOTIDE SEQUENCE [LARGE SCALE GENOMIC DNA]</scope>
    <source>
        <strain evidence="2">sbr112.9</strain>
    </source>
</reference>
<sequence>MQRALSELARRSGASFPAYVEIIRLLNWWEATHQLRFSASHVAGVDNGRADDGSRISANPKQVERLGFASGISVWLADCPLAKYNTFPSSCSTVSVSATGQAVPFVAKLS</sequence>
<dbReference type="Proteomes" id="UP000237271">
    <property type="component" value="Unassembled WGS sequence"/>
</dbReference>
<protein>
    <submittedName>
        <fullName evidence="1">Uncharacterized protein</fullName>
    </submittedName>
</protein>
<organism evidence="1 2">
    <name type="scientific">Phytophthora palmivora</name>
    <dbReference type="NCBI Taxonomy" id="4796"/>
    <lineage>
        <taxon>Eukaryota</taxon>
        <taxon>Sar</taxon>
        <taxon>Stramenopiles</taxon>
        <taxon>Oomycota</taxon>
        <taxon>Peronosporomycetes</taxon>
        <taxon>Peronosporales</taxon>
        <taxon>Peronosporaceae</taxon>
        <taxon>Phytophthora</taxon>
    </lineage>
</organism>
<dbReference type="AlphaFoldDB" id="A0A2P4X981"/>
<proteinExistence type="predicted"/>